<name>A0AAV1C2J6_OLDCO</name>
<evidence type="ECO:0000256" key="2">
    <source>
        <dbReference type="SAM" id="Phobius"/>
    </source>
</evidence>
<dbReference type="Proteomes" id="UP001161247">
    <property type="component" value="Chromosome 1"/>
</dbReference>
<proteinExistence type="predicted"/>
<feature type="transmembrane region" description="Helical" evidence="2">
    <location>
        <begin position="20"/>
        <end position="38"/>
    </location>
</feature>
<feature type="region of interest" description="Disordered" evidence="1">
    <location>
        <begin position="48"/>
        <end position="72"/>
    </location>
</feature>
<gene>
    <name evidence="3" type="ORF">OLC1_LOCUS1349</name>
</gene>
<reference evidence="3" key="1">
    <citation type="submission" date="2023-03" db="EMBL/GenBank/DDBJ databases">
        <authorList>
            <person name="Julca I."/>
        </authorList>
    </citation>
    <scope>NUCLEOTIDE SEQUENCE</scope>
</reference>
<dbReference type="PANTHER" id="PTHR33237">
    <property type="entry name" value="F2P16.13 PROTEIN-RELATED"/>
    <property type="match status" value="1"/>
</dbReference>
<keyword evidence="2" id="KW-0472">Membrane</keyword>
<keyword evidence="4" id="KW-1185">Reference proteome</keyword>
<protein>
    <submittedName>
        <fullName evidence="3">OLC1v1023335C1</fullName>
    </submittedName>
</protein>
<sequence length="200" mass="22488">MDALWSIEDKWKLSTYEAAAFLGFSAFLVIGICIFMVLRRRAKSKGAVHQEPCENDEARNESDCPDQKPSKNWDSMKKLMMNSVRWSGMTGKWEERRRISGNGSQSQRERASPLLVVKDNVGRFSHNSCSAVWQKPILMGGRCEFPRFSGLILYDDKGRPLDHQAADNEIIDVGFQDDQKKSSASAAAAAAVRTTLRDLL</sequence>
<dbReference type="PANTHER" id="PTHR33237:SF21">
    <property type="entry name" value="TRANSMEMBRANE PROTEIN"/>
    <property type="match status" value="1"/>
</dbReference>
<evidence type="ECO:0000313" key="4">
    <source>
        <dbReference type="Proteomes" id="UP001161247"/>
    </source>
</evidence>
<keyword evidence="2" id="KW-0812">Transmembrane</keyword>
<keyword evidence="2" id="KW-1133">Transmembrane helix</keyword>
<feature type="compositionally biased region" description="Basic and acidic residues" evidence="1">
    <location>
        <begin position="56"/>
        <end position="72"/>
    </location>
</feature>
<evidence type="ECO:0000256" key="1">
    <source>
        <dbReference type="SAM" id="MobiDB-lite"/>
    </source>
</evidence>
<dbReference type="AlphaFoldDB" id="A0AAV1C2J6"/>
<organism evidence="3 4">
    <name type="scientific">Oldenlandia corymbosa var. corymbosa</name>
    <dbReference type="NCBI Taxonomy" id="529605"/>
    <lineage>
        <taxon>Eukaryota</taxon>
        <taxon>Viridiplantae</taxon>
        <taxon>Streptophyta</taxon>
        <taxon>Embryophyta</taxon>
        <taxon>Tracheophyta</taxon>
        <taxon>Spermatophyta</taxon>
        <taxon>Magnoliopsida</taxon>
        <taxon>eudicotyledons</taxon>
        <taxon>Gunneridae</taxon>
        <taxon>Pentapetalae</taxon>
        <taxon>asterids</taxon>
        <taxon>lamiids</taxon>
        <taxon>Gentianales</taxon>
        <taxon>Rubiaceae</taxon>
        <taxon>Rubioideae</taxon>
        <taxon>Spermacoceae</taxon>
        <taxon>Hedyotis-Oldenlandia complex</taxon>
        <taxon>Oldenlandia</taxon>
    </lineage>
</organism>
<dbReference type="EMBL" id="OX459118">
    <property type="protein sequence ID" value="CAI9088884.1"/>
    <property type="molecule type" value="Genomic_DNA"/>
</dbReference>
<accession>A0AAV1C2J6</accession>
<evidence type="ECO:0000313" key="3">
    <source>
        <dbReference type="EMBL" id="CAI9088884.1"/>
    </source>
</evidence>